<sequence>MIGFYDYTVIMTYISVVSSMIGIFCAVTDHISAAVCCLAFSGLCDMFDGKIARTKKNRTEEEKCFGIQIDSLADIVCFGILPIVLGFKLGMCHIYGIAILLFYGLAGLIRLAYFNVMEEKRQNETSENRKYYQGLPITSMSVVLPLLFVVSLLFPEYKWFVVLLHIAMLTVGLLFILDFKFRKPTNRELVIIVAVVAVAVLLVLFYNEGWWKFNYLYKLSMERGGNL</sequence>
<reference evidence="2 3" key="1">
    <citation type="submission" date="2018-02" db="EMBL/GenBank/DDBJ databases">
        <title>Complete genome sequencing of Faecalibacterium prausnitzii strains isolated from the human gut.</title>
        <authorList>
            <person name="Fitzgerald B.C."/>
            <person name="Shkoporov A.N."/>
            <person name="Ross P.R."/>
            <person name="Hill C."/>
        </authorList>
    </citation>
    <scope>NUCLEOTIDE SEQUENCE [LARGE SCALE GENOMIC DNA]</scope>
    <source>
        <strain evidence="2 3">APC942/31-1</strain>
    </source>
</reference>
<dbReference type="AlphaFoldDB" id="A0A367G373"/>
<keyword evidence="1" id="KW-0472">Membrane</keyword>
<protein>
    <submittedName>
        <fullName evidence="2">CDP-diacylglycerol--serine O-phosphatidyltransferase</fullName>
    </submittedName>
</protein>
<dbReference type="EMBL" id="PSQG01000008">
    <property type="protein sequence ID" value="RCH44464.1"/>
    <property type="molecule type" value="Genomic_DNA"/>
</dbReference>
<dbReference type="GO" id="GO:0016780">
    <property type="term" value="F:phosphotransferase activity, for other substituted phosphate groups"/>
    <property type="evidence" value="ECO:0007669"/>
    <property type="project" value="InterPro"/>
</dbReference>
<feature type="transmembrane region" description="Helical" evidence="1">
    <location>
        <begin position="159"/>
        <end position="177"/>
    </location>
</feature>
<dbReference type="RefSeq" id="WP_021650799.1">
    <property type="nucleotide sequence ID" value="NZ_PSQG01000008.1"/>
</dbReference>
<feature type="transmembrane region" description="Helical" evidence="1">
    <location>
        <begin position="20"/>
        <end position="44"/>
    </location>
</feature>
<proteinExistence type="predicted"/>
<feature type="transmembrane region" description="Helical" evidence="1">
    <location>
        <begin position="134"/>
        <end position="153"/>
    </location>
</feature>
<keyword evidence="1" id="KW-1133">Transmembrane helix</keyword>
<dbReference type="Pfam" id="PF01066">
    <property type="entry name" value="CDP-OH_P_transf"/>
    <property type="match status" value="1"/>
</dbReference>
<feature type="transmembrane region" description="Helical" evidence="1">
    <location>
        <begin position="189"/>
        <end position="206"/>
    </location>
</feature>
<dbReference type="Gene3D" id="1.20.120.1760">
    <property type="match status" value="1"/>
</dbReference>
<dbReference type="GO" id="GO:0016020">
    <property type="term" value="C:membrane"/>
    <property type="evidence" value="ECO:0007669"/>
    <property type="project" value="InterPro"/>
</dbReference>
<comment type="caution">
    <text evidence="2">The sequence shown here is derived from an EMBL/GenBank/DDBJ whole genome shotgun (WGS) entry which is preliminary data.</text>
</comment>
<keyword evidence="2" id="KW-0808">Transferase</keyword>
<gene>
    <name evidence="2" type="ORF">C4886_07445</name>
</gene>
<feature type="transmembrane region" description="Helical" evidence="1">
    <location>
        <begin position="65"/>
        <end position="87"/>
    </location>
</feature>
<dbReference type="InterPro" id="IPR000462">
    <property type="entry name" value="CDP-OH_P_trans"/>
</dbReference>
<evidence type="ECO:0000256" key="1">
    <source>
        <dbReference type="SAM" id="Phobius"/>
    </source>
</evidence>
<evidence type="ECO:0000313" key="3">
    <source>
        <dbReference type="Proteomes" id="UP000253208"/>
    </source>
</evidence>
<evidence type="ECO:0000313" key="2">
    <source>
        <dbReference type="EMBL" id="RCH44464.1"/>
    </source>
</evidence>
<name>A0A367G373_9FIRM</name>
<dbReference type="InterPro" id="IPR043130">
    <property type="entry name" value="CDP-OH_PTrfase_TM_dom"/>
</dbReference>
<keyword evidence="1" id="KW-0812">Transmembrane</keyword>
<accession>A0A367G373</accession>
<feature type="transmembrane region" description="Helical" evidence="1">
    <location>
        <begin position="93"/>
        <end position="113"/>
    </location>
</feature>
<dbReference type="Proteomes" id="UP000253208">
    <property type="component" value="Unassembled WGS sequence"/>
</dbReference>
<organism evidence="2 3">
    <name type="scientific">Blautia obeum</name>
    <dbReference type="NCBI Taxonomy" id="40520"/>
    <lineage>
        <taxon>Bacteria</taxon>
        <taxon>Bacillati</taxon>
        <taxon>Bacillota</taxon>
        <taxon>Clostridia</taxon>
        <taxon>Lachnospirales</taxon>
        <taxon>Lachnospiraceae</taxon>
        <taxon>Blautia</taxon>
    </lineage>
</organism>
<dbReference type="GO" id="GO:0008654">
    <property type="term" value="P:phospholipid biosynthetic process"/>
    <property type="evidence" value="ECO:0007669"/>
    <property type="project" value="InterPro"/>
</dbReference>